<sequence>MIHINDLTIRVAGRDLLKNATAAIPEGARVGMVGRNGTGKTTLFKAIAGDIAPDDGSINIPKGRRLGRVAQEAPSGPESLIETVLKADIERAALLAEADVATDPHRIAEIQTRLIDIDAHSAPARAARILAGLGFDAEAQQRPCSSFSGGWRMRVALAAVLFSEPDLLLLDEPTNHLDLEGTLWLQDYLARYPRTVIIISHDRDLLDVAVDHILNLTDQRLVLYRGNYSSFDKQRQEKLLLDQKLKKKQEDERAHLEAFIARFKAKASKAKQAQSRVKRLEKMEIISLAADPDARPFHLPGPDRPLAPPMIAFDQVNAGYGDHVVLRKLNMTLGPEDRVGLLGSNGNGKSTLAKLLAGSLAPLTGDIRRSSKMVAGYFAQHTMDSLVPEQSPYDHVRALMPGATEAQVRARVGRIGFSGERAMIPVSSLSGGEKARVALGLAAFDKSHLLILDEPTNHLDIDSRDRLVEAVNAFSGAVVLISHDRHLIEACVDQFWLVAEGGVTPFDGDLDDYRRLIMAREDGGPAKKNHQQPEPAQSGVSDEPAGGAALRKRVSDLEAKIAKLERDIAKFEADLAAAEDWKRAGLLKKRDDAAAQLARIEEEWLEANAAYEAQTVD</sequence>
<dbReference type="FunFam" id="3.40.50.300:FF:000011">
    <property type="entry name" value="Putative ABC transporter ATP-binding component"/>
    <property type="match status" value="1"/>
</dbReference>
<feature type="domain" description="ABC transporter" evidence="6">
    <location>
        <begin position="2"/>
        <end position="243"/>
    </location>
</feature>
<dbReference type="PROSITE" id="PS50893">
    <property type="entry name" value="ABC_TRANSPORTER_2"/>
    <property type="match status" value="2"/>
</dbReference>
<dbReference type="PANTHER" id="PTHR19211">
    <property type="entry name" value="ATP-BINDING TRANSPORT PROTEIN-RELATED"/>
    <property type="match status" value="1"/>
</dbReference>
<feature type="region of interest" description="Disordered" evidence="5">
    <location>
        <begin position="523"/>
        <end position="547"/>
    </location>
</feature>
<protein>
    <submittedName>
        <fullName evidence="7">ATP-binding protein</fullName>
    </submittedName>
</protein>
<dbReference type="InterPro" id="IPR032781">
    <property type="entry name" value="ABC_tran_Xtn"/>
</dbReference>
<dbReference type="SUPFAM" id="SSF52540">
    <property type="entry name" value="P-loop containing nucleoside triphosphate hydrolases"/>
    <property type="match status" value="2"/>
</dbReference>
<dbReference type="SUPFAM" id="SSF161270">
    <property type="entry name" value="PspA lactotransferrin-binding region"/>
    <property type="match status" value="1"/>
</dbReference>
<dbReference type="InterPro" id="IPR050611">
    <property type="entry name" value="ABCF"/>
</dbReference>
<feature type="coiled-coil region" evidence="4">
    <location>
        <begin position="547"/>
        <end position="603"/>
    </location>
</feature>
<gene>
    <name evidence="7" type="ORF">GCM10007276_24970</name>
</gene>
<evidence type="ECO:0000256" key="4">
    <source>
        <dbReference type="SAM" id="Coils"/>
    </source>
</evidence>
<reference evidence="7" key="1">
    <citation type="journal article" date="2014" name="Int. J. Syst. Evol. Microbiol.">
        <title>Complete genome sequence of Corynebacterium casei LMG S-19264T (=DSM 44701T), isolated from a smear-ripened cheese.</title>
        <authorList>
            <consortium name="US DOE Joint Genome Institute (JGI-PGF)"/>
            <person name="Walter F."/>
            <person name="Albersmeier A."/>
            <person name="Kalinowski J."/>
            <person name="Ruckert C."/>
        </authorList>
    </citation>
    <scope>NUCLEOTIDE SEQUENCE</scope>
    <source>
        <strain evidence="7">CCM 7684</strain>
    </source>
</reference>
<dbReference type="Proteomes" id="UP000602745">
    <property type="component" value="Unassembled WGS sequence"/>
</dbReference>
<dbReference type="InterPro" id="IPR017871">
    <property type="entry name" value="ABC_transporter-like_CS"/>
</dbReference>
<dbReference type="InterPro" id="IPR027417">
    <property type="entry name" value="P-loop_NTPase"/>
</dbReference>
<proteinExistence type="predicted"/>
<reference evidence="7" key="2">
    <citation type="submission" date="2020-09" db="EMBL/GenBank/DDBJ databases">
        <authorList>
            <person name="Sun Q."/>
            <person name="Sedlacek I."/>
        </authorList>
    </citation>
    <scope>NUCLEOTIDE SEQUENCE</scope>
    <source>
        <strain evidence="7">CCM 7684</strain>
    </source>
</reference>
<evidence type="ECO:0000256" key="5">
    <source>
        <dbReference type="SAM" id="MobiDB-lite"/>
    </source>
</evidence>
<evidence type="ECO:0000256" key="1">
    <source>
        <dbReference type="ARBA" id="ARBA00022737"/>
    </source>
</evidence>
<dbReference type="EMBL" id="BMCP01000002">
    <property type="protein sequence ID" value="GGE46808.1"/>
    <property type="molecule type" value="Genomic_DNA"/>
</dbReference>
<keyword evidence="8" id="KW-1185">Reference proteome</keyword>
<dbReference type="InterPro" id="IPR003593">
    <property type="entry name" value="AAA+_ATPase"/>
</dbReference>
<dbReference type="PROSITE" id="PS00211">
    <property type="entry name" value="ABC_TRANSPORTER_1"/>
    <property type="match status" value="2"/>
</dbReference>
<comment type="caution">
    <text evidence="7">The sequence shown here is derived from an EMBL/GenBank/DDBJ whole genome shotgun (WGS) entry which is preliminary data.</text>
</comment>
<keyword evidence="4" id="KW-0175">Coiled coil</keyword>
<dbReference type="AlphaFoldDB" id="A0A8J3DV07"/>
<name>A0A8J3DV07_9RHOB</name>
<dbReference type="Gene3D" id="3.40.50.300">
    <property type="entry name" value="P-loop containing nucleotide triphosphate hydrolases"/>
    <property type="match status" value="2"/>
</dbReference>
<dbReference type="CDD" id="cd03221">
    <property type="entry name" value="ABCF_EF-3"/>
    <property type="match status" value="2"/>
</dbReference>
<dbReference type="GO" id="GO:0005524">
    <property type="term" value="F:ATP binding"/>
    <property type="evidence" value="ECO:0007669"/>
    <property type="project" value="UniProtKB-KW"/>
</dbReference>
<keyword evidence="2" id="KW-0547">Nucleotide-binding</keyword>
<keyword evidence="1" id="KW-0677">Repeat</keyword>
<evidence type="ECO:0000256" key="3">
    <source>
        <dbReference type="ARBA" id="ARBA00022840"/>
    </source>
</evidence>
<evidence type="ECO:0000259" key="6">
    <source>
        <dbReference type="PROSITE" id="PS50893"/>
    </source>
</evidence>
<evidence type="ECO:0000313" key="8">
    <source>
        <dbReference type="Proteomes" id="UP000602745"/>
    </source>
</evidence>
<dbReference type="RefSeq" id="WP_188410039.1">
    <property type="nucleotide sequence ID" value="NZ_BMCP01000002.1"/>
</dbReference>
<dbReference type="PANTHER" id="PTHR19211:SF14">
    <property type="entry name" value="ATP-BINDING CASSETTE SUB-FAMILY F MEMBER 1"/>
    <property type="match status" value="1"/>
</dbReference>
<dbReference type="Pfam" id="PF12848">
    <property type="entry name" value="ABC_tran_Xtn"/>
    <property type="match status" value="1"/>
</dbReference>
<dbReference type="GO" id="GO:0016887">
    <property type="term" value="F:ATP hydrolysis activity"/>
    <property type="evidence" value="ECO:0007669"/>
    <property type="project" value="InterPro"/>
</dbReference>
<feature type="domain" description="ABC transporter" evidence="6">
    <location>
        <begin position="311"/>
        <end position="526"/>
    </location>
</feature>
<evidence type="ECO:0000313" key="7">
    <source>
        <dbReference type="EMBL" id="GGE46808.1"/>
    </source>
</evidence>
<accession>A0A8J3DV07</accession>
<organism evidence="7 8">
    <name type="scientific">Agaricicola taiwanensis</name>
    <dbReference type="NCBI Taxonomy" id="591372"/>
    <lineage>
        <taxon>Bacteria</taxon>
        <taxon>Pseudomonadati</taxon>
        <taxon>Pseudomonadota</taxon>
        <taxon>Alphaproteobacteria</taxon>
        <taxon>Rhodobacterales</taxon>
        <taxon>Paracoccaceae</taxon>
        <taxon>Agaricicola</taxon>
    </lineage>
</organism>
<dbReference type="Pfam" id="PF00005">
    <property type="entry name" value="ABC_tran"/>
    <property type="match status" value="2"/>
</dbReference>
<dbReference type="SMART" id="SM00382">
    <property type="entry name" value="AAA"/>
    <property type="match status" value="2"/>
</dbReference>
<evidence type="ECO:0000256" key="2">
    <source>
        <dbReference type="ARBA" id="ARBA00022741"/>
    </source>
</evidence>
<dbReference type="InterPro" id="IPR003439">
    <property type="entry name" value="ABC_transporter-like_ATP-bd"/>
</dbReference>
<keyword evidence="3 7" id="KW-0067">ATP-binding</keyword>